<keyword evidence="5" id="KW-0408">Iron</keyword>
<dbReference type="EMBL" id="MCRJ01000020">
    <property type="protein sequence ID" value="ODN71504.1"/>
    <property type="molecule type" value="Genomic_DNA"/>
</dbReference>
<reference evidence="9 10" key="1">
    <citation type="submission" date="2016-07" db="EMBL/GenBank/DDBJ databases">
        <title>Draft Genome Sequence of Methylobrevis pamukkalensis PK2.</title>
        <authorList>
            <person name="Vasilenko O.V."/>
            <person name="Doronina N.V."/>
            <person name="Shmareva M.N."/>
            <person name="Tarlachkov S.V."/>
            <person name="Mustakhimov I."/>
            <person name="Trotsenko Y.A."/>
        </authorList>
    </citation>
    <scope>NUCLEOTIDE SEQUENCE [LARGE SCALE GENOMIC DNA]</scope>
    <source>
        <strain evidence="9 10">PK2</strain>
    </source>
</reference>
<gene>
    <name evidence="9" type="primary">yedZ</name>
    <name evidence="9" type="ORF">A6302_01193</name>
</gene>
<feature type="transmembrane region" description="Helical" evidence="7">
    <location>
        <begin position="192"/>
        <end position="217"/>
    </location>
</feature>
<dbReference type="GO" id="GO:0005886">
    <property type="term" value="C:plasma membrane"/>
    <property type="evidence" value="ECO:0007669"/>
    <property type="project" value="TreeGrafter"/>
</dbReference>
<keyword evidence="3 7" id="KW-0812">Transmembrane</keyword>
<evidence type="ECO:0000256" key="4">
    <source>
        <dbReference type="ARBA" id="ARBA00022989"/>
    </source>
</evidence>
<feature type="transmembrane region" description="Helical" evidence="7">
    <location>
        <begin position="152"/>
        <end position="172"/>
    </location>
</feature>
<dbReference type="GO" id="GO:0010181">
    <property type="term" value="F:FMN binding"/>
    <property type="evidence" value="ECO:0007669"/>
    <property type="project" value="TreeGrafter"/>
</dbReference>
<organism evidence="9 10">
    <name type="scientific">Methylobrevis pamukkalensis</name>
    <dbReference type="NCBI Taxonomy" id="1439726"/>
    <lineage>
        <taxon>Bacteria</taxon>
        <taxon>Pseudomonadati</taxon>
        <taxon>Pseudomonadota</taxon>
        <taxon>Alphaproteobacteria</taxon>
        <taxon>Hyphomicrobiales</taxon>
        <taxon>Pleomorphomonadaceae</taxon>
        <taxon>Methylobrevis</taxon>
    </lineage>
</organism>
<keyword evidence="2" id="KW-0813">Transport</keyword>
<dbReference type="GO" id="GO:0016679">
    <property type="term" value="F:oxidoreductase activity, acting on diphenols and related substances as donors"/>
    <property type="evidence" value="ECO:0007669"/>
    <property type="project" value="TreeGrafter"/>
</dbReference>
<keyword evidence="6 7" id="KW-0472">Membrane</keyword>
<keyword evidence="4 7" id="KW-1133">Transmembrane helix</keyword>
<proteinExistence type="predicted"/>
<feature type="transmembrane region" description="Helical" evidence="7">
    <location>
        <begin position="99"/>
        <end position="118"/>
    </location>
</feature>
<sequence>MRFLLATLAVTPLARFSRFPKIIAVRRMLGLATLFYALAHLGLYVADQGFDLVRVASEIVRRVYLTIGFVAILGLAALGVTSTDAMIRRMGRNWTRLHALIYAITILGLLHYFMQVKIDASQPAFHAGLFVVLIGLRLALRLKAPPTVGTALVVALAAAPLTAGLEAGWYALATGVDPLRVLGANLAVDLDVGLRPALLTLIAGVAFALLAAGLAAVRGAPSPRPRKAAPG</sequence>
<evidence type="ECO:0000256" key="7">
    <source>
        <dbReference type="SAM" id="Phobius"/>
    </source>
</evidence>
<evidence type="ECO:0000259" key="8">
    <source>
        <dbReference type="Pfam" id="PF01794"/>
    </source>
</evidence>
<dbReference type="AlphaFoldDB" id="A0A1E3H5C0"/>
<comment type="subcellular location">
    <subcellularLocation>
        <location evidence="1">Membrane</location>
        <topology evidence="1">Multi-pass membrane protein</topology>
    </subcellularLocation>
</comment>
<name>A0A1E3H5C0_9HYPH</name>
<feature type="domain" description="Ferric oxidoreductase" evidence="8">
    <location>
        <begin position="10"/>
        <end position="108"/>
    </location>
</feature>
<evidence type="ECO:0000256" key="1">
    <source>
        <dbReference type="ARBA" id="ARBA00004141"/>
    </source>
</evidence>
<protein>
    <submittedName>
        <fullName evidence="9">Sulfoxide reductase heme-binding subunit YedZ</fullName>
    </submittedName>
</protein>
<dbReference type="GO" id="GO:0020037">
    <property type="term" value="F:heme binding"/>
    <property type="evidence" value="ECO:0007669"/>
    <property type="project" value="TreeGrafter"/>
</dbReference>
<dbReference type="Pfam" id="PF01794">
    <property type="entry name" value="Ferric_reduct"/>
    <property type="match status" value="1"/>
</dbReference>
<dbReference type="InterPro" id="IPR022837">
    <property type="entry name" value="MsrQ-like"/>
</dbReference>
<evidence type="ECO:0000256" key="2">
    <source>
        <dbReference type="ARBA" id="ARBA00022448"/>
    </source>
</evidence>
<feature type="transmembrane region" description="Helical" evidence="7">
    <location>
        <begin position="63"/>
        <end position="87"/>
    </location>
</feature>
<evidence type="ECO:0000256" key="6">
    <source>
        <dbReference type="ARBA" id="ARBA00023136"/>
    </source>
</evidence>
<accession>A0A1E3H5C0</accession>
<evidence type="ECO:0000313" key="10">
    <source>
        <dbReference type="Proteomes" id="UP000094622"/>
    </source>
</evidence>
<keyword evidence="10" id="KW-1185">Reference proteome</keyword>
<dbReference type="PANTHER" id="PTHR36964">
    <property type="entry name" value="PROTEIN-METHIONINE-SULFOXIDE REDUCTASE HEME-BINDING SUBUNIT MSRQ"/>
    <property type="match status" value="1"/>
</dbReference>
<comment type="caution">
    <text evidence="9">The sequence shown here is derived from an EMBL/GenBank/DDBJ whole genome shotgun (WGS) entry which is preliminary data.</text>
</comment>
<dbReference type="Proteomes" id="UP000094622">
    <property type="component" value="Unassembled WGS sequence"/>
</dbReference>
<evidence type="ECO:0000313" key="9">
    <source>
        <dbReference type="EMBL" id="ODN71504.1"/>
    </source>
</evidence>
<dbReference type="PANTHER" id="PTHR36964:SF1">
    <property type="entry name" value="PROTEIN-METHIONINE-SULFOXIDE REDUCTASE HEME-BINDING SUBUNIT MSRQ"/>
    <property type="match status" value="1"/>
</dbReference>
<evidence type="ECO:0000256" key="3">
    <source>
        <dbReference type="ARBA" id="ARBA00022692"/>
    </source>
</evidence>
<dbReference type="InterPro" id="IPR013130">
    <property type="entry name" value="Fe3_Rdtase_TM_dom"/>
</dbReference>
<feature type="transmembrane region" description="Helical" evidence="7">
    <location>
        <begin position="124"/>
        <end position="140"/>
    </location>
</feature>
<evidence type="ECO:0000256" key="5">
    <source>
        <dbReference type="ARBA" id="ARBA00023004"/>
    </source>
</evidence>